<organism evidence="2">
    <name type="scientific">human gut metagenome</name>
    <dbReference type="NCBI Taxonomy" id="408170"/>
    <lineage>
        <taxon>unclassified sequences</taxon>
        <taxon>metagenomes</taxon>
        <taxon>organismal metagenomes</taxon>
    </lineage>
</organism>
<dbReference type="CDD" id="cd09179">
    <property type="entry name" value="PLDc_N_DEXD_a"/>
    <property type="match status" value="1"/>
</dbReference>
<evidence type="ECO:0000259" key="1">
    <source>
        <dbReference type="Pfam" id="PF13091"/>
    </source>
</evidence>
<proteinExistence type="predicted"/>
<accession>K1TH01</accession>
<gene>
    <name evidence="2" type="ORF">LEA_08498</name>
</gene>
<name>K1TH01_9ZZZZ</name>
<comment type="caution">
    <text evidence="2">The sequence shown here is derived from an EMBL/GenBank/DDBJ whole genome shotgun (WGS) entry which is preliminary data.</text>
</comment>
<feature type="non-terminal residue" evidence="2">
    <location>
        <position position="178"/>
    </location>
</feature>
<reference evidence="2" key="1">
    <citation type="journal article" date="2013" name="Environ. Microbiol.">
        <title>Microbiota from the distal guts of lean and obese adolescents exhibit partial functional redundancy besides clear differences in community structure.</title>
        <authorList>
            <person name="Ferrer M."/>
            <person name="Ruiz A."/>
            <person name="Lanza F."/>
            <person name="Haange S.B."/>
            <person name="Oberbach A."/>
            <person name="Till H."/>
            <person name="Bargiela R."/>
            <person name="Campoy C."/>
            <person name="Segura M.T."/>
            <person name="Richter M."/>
            <person name="von Bergen M."/>
            <person name="Seifert J."/>
            <person name="Suarez A."/>
        </authorList>
    </citation>
    <scope>NUCLEOTIDE SEQUENCE</scope>
</reference>
<dbReference type="Pfam" id="PF13091">
    <property type="entry name" value="PLDc_2"/>
    <property type="match status" value="1"/>
</dbReference>
<dbReference type="EMBL" id="AJWY01005657">
    <property type="protein sequence ID" value="EKC69033.1"/>
    <property type="molecule type" value="Genomic_DNA"/>
</dbReference>
<evidence type="ECO:0000313" key="2">
    <source>
        <dbReference type="EMBL" id="EKC69033.1"/>
    </source>
</evidence>
<dbReference type="InterPro" id="IPR025202">
    <property type="entry name" value="PLD-like_dom"/>
</dbReference>
<sequence>MSFVDLNVQFSYRSDVDDIATDFLVPVLSESISYKRSVGYFSTSSLISLSVGLCKMAQNGGKVEIICSPQLSKEDIEAVNLGYKTREKAITEALALSIAEPKDYYESERLNLIVTMIAMGILDIKIAFMETDTGINIYHEKIALFEDKYGNKIGFNGSLNESENGLKNNFESIDTYCS</sequence>
<feature type="domain" description="Phospholipase D-like" evidence="1">
    <location>
        <begin position="50"/>
        <end position="172"/>
    </location>
</feature>
<protein>
    <submittedName>
        <fullName evidence="2">Type III restriction protein res subunit</fullName>
    </submittedName>
</protein>
<dbReference type="AlphaFoldDB" id="K1TH01"/>